<dbReference type="Pfam" id="PF00069">
    <property type="entry name" value="Pkinase"/>
    <property type="match status" value="1"/>
</dbReference>
<dbReference type="InterPro" id="IPR053083">
    <property type="entry name" value="TF_kinase-domain_protein"/>
</dbReference>
<dbReference type="EMBL" id="JAGMUU010000022">
    <property type="protein sequence ID" value="KAH7127821.1"/>
    <property type="molecule type" value="Genomic_DNA"/>
</dbReference>
<evidence type="ECO:0000313" key="4">
    <source>
        <dbReference type="Proteomes" id="UP000717696"/>
    </source>
</evidence>
<dbReference type="SMART" id="SM00220">
    <property type="entry name" value="S_TKc"/>
    <property type="match status" value="1"/>
</dbReference>
<dbReference type="Gene3D" id="1.10.510.10">
    <property type="entry name" value="Transferase(Phosphotransferase) domain 1"/>
    <property type="match status" value="1"/>
</dbReference>
<dbReference type="PANTHER" id="PTHR44305:SF24">
    <property type="entry name" value="TYROSINE-PROTEIN KINASE C03B1.5-RELATED"/>
    <property type="match status" value="1"/>
</dbReference>
<dbReference type="SUPFAM" id="SSF56112">
    <property type="entry name" value="Protein kinase-like (PK-like)"/>
    <property type="match status" value="1"/>
</dbReference>
<keyword evidence="3" id="KW-0808">Transferase</keyword>
<dbReference type="GO" id="GO:0004672">
    <property type="term" value="F:protein kinase activity"/>
    <property type="evidence" value="ECO:0007669"/>
    <property type="project" value="InterPro"/>
</dbReference>
<keyword evidence="4" id="KW-1185">Reference proteome</keyword>
<dbReference type="PANTHER" id="PTHR44305">
    <property type="entry name" value="SI:DKEY-192D15.2-RELATED"/>
    <property type="match status" value="1"/>
</dbReference>
<feature type="domain" description="Protein kinase" evidence="2">
    <location>
        <begin position="164"/>
        <end position="465"/>
    </location>
</feature>
<dbReference type="PROSITE" id="PS50011">
    <property type="entry name" value="PROTEIN_KINASE_DOM"/>
    <property type="match status" value="1"/>
</dbReference>
<dbReference type="OrthoDB" id="4062651at2759"/>
<dbReference type="GO" id="GO:0005524">
    <property type="term" value="F:ATP binding"/>
    <property type="evidence" value="ECO:0007669"/>
    <property type="project" value="InterPro"/>
</dbReference>
<feature type="compositionally biased region" description="Acidic residues" evidence="1">
    <location>
        <begin position="631"/>
        <end position="645"/>
    </location>
</feature>
<dbReference type="InterPro" id="IPR011009">
    <property type="entry name" value="Kinase-like_dom_sf"/>
</dbReference>
<feature type="compositionally biased region" description="Acidic residues" evidence="1">
    <location>
        <begin position="653"/>
        <end position="669"/>
    </location>
</feature>
<accession>A0A9P9DZ27</accession>
<gene>
    <name evidence="3" type="ORF">B0J13DRAFT_141699</name>
</gene>
<feature type="region of interest" description="Disordered" evidence="1">
    <location>
        <begin position="631"/>
        <end position="694"/>
    </location>
</feature>
<protein>
    <submittedName>
        <fullName evidence="3">Kinase-like domain-containing protein</fullName>
    </submittedName>
</protein>
<keyword evidence="3" id="KW-0418">Kinase</keyword>
<dbReference type="Proteomes" id="UP000717696">
    <property type="component" value="Unassembled WGS sequence"/>
</dbReference>
<proteinExistence type="predicted"/>
<sequence length="820" mass="93957">MPGMLPKRRTPARRAEAGLHGTALQTLRKKLENSIVRSDSGRDFIPNTSIAAIFTLTAIQKAVKQLACAPDDRVRLANTIFTAGKTLFAMLVWMKEPAFIVNFRNHELLDKRLPFSHQDVDNMGIKFGARLVSDEQWKFLPYNFPPAMWESHQTIDSHIILPFVGKWERIGYNMYEDIYKGNIAPSEQAFYPKESKQVQVIKKTIKSTVAPTRLQQERLCLRLLNQLKHPNIVGFLGSYTYMEQHHFLFPRLDMDLSEFLQRDTRFGHFESDCTFYTELRGLASALSHIHQLYLDQKAHNGDFQGMGWHHDFQPAKISVSKDKFLLTGFGLESSAESKMLRQPTCSYYAAPECMDAEQEQTVDEATDVWAFGCLIAEIVTYMQLSAEGVKAFSEHRAPHGREGWTDRQFYDAHGETKYLVEQWLESLSIFSSDERLIPSLVNISLDALIADPSRRPSLMHVHDQLSLLCLKAHFDSVDEEFSNTREWNGITAGDNLWFLQERFRAWGRVLALDQSEAVMALSDNMRDCYDEYIENMRLLFQELNDASSDPFTCLEDRLDFEECVDGLVENLWTLLPADQQKPTRQYWFRAVLNAYWTEASGEMYGTLKSRSLIYKGTEDEEMIDDFFSENEQLEDLQPEDTDTDTDITQPETDQSDVDESEDDESEKDEPEIIRPDAPPHTVDEKKPQDTREDAPELANKFNLVSNIANFVKDFSTVGWLQDRVASHTILSPKPVIEKPKVVKSDEEKPEIKETESEKPDSDSWKSYVSGVYGNLMGQIVKQRDPLQKFLYNAISTQAAPARFAAAFPSTATALGIFFQR</sequence>
<evidence type="ECO:0000259" key="2">
    <source>
        <dbReference type="PROSITE" id="PS50011"/>
    </source>
</evidence>
<organism evidence="3 4">
    <name type="scientific">Dactylonectria estremocensis</name>
    <dbReference type="NCBI Taxonomy" id="1079267"/>
    <lineage>
        <taxon>Eukaryota</taxon>
        <taxon>Fungi</taxon>
        <taxon>Dikarya</taxon>
        <taxon>Ascomycota</taxon>
        <taxon>Pezizomycotina</taxon>
        <taxon>Sordariomycetes</taxon>
        <taxon>Hypocreomycetidae</taxon>
        <taxon>Hypocreales</taxon>
        <taxon>Nectriaceae</taxon>
        <taxon>Dactylonectria</taxon>
    </lineage>
</organism>
<feature type="compositionally biased region" description="Basic and acidic residues" evidence="1">
    <location>
        <begin position="681"/>
        <end position="694"/>
    </location>
</feature>
<feature type="region of interest" description="Disordered" evidence="1">
    <location>
        <begin position="740"/>
        <end position="760"/>
    </location>
</feature>
<name>A0A9P9DZ27_9HYPO</name>
<comment type="caution">
    <text evidence="3">The sequence shown here is derived from an EMBL/GenBank/DDBJ whole genome shotgun (WGS) entry which is preliminary data.</text>
</comment>
<evidence type="ECO:0000256" key="1">
    <source>
        <dbReference type="SAM" id="MobiDB-lite"/>
    </source>
</evidence>
<dbReference type="AlphaFoldDB" id="A0A9P9DZ27"/>
<dbReference type="InterPro" id="IPR000719">
    <property type="entry name" value="Prot_kinase_dom"/>
</dbReference>
<reference evidence="3" key="1">
    <citation type="journal article" date="2021" name="Nat. Commun.">
        <title>Genetic determinants of endophytism in the Arabidopsis root mycobiome.</title>
        <authorList>
            <person name="Mesny F."/>
            <person name="Miyauchi S."/>
            <person name="Thiergart T."/>
            <person name="Pickel B."/>
            <person name="Atanasova L."/>
            <person name="Karlsson M."/>
            <person name="Huettel B."/>
            <person name="Barry K.W."/>
            <person name="Haridas S."/>
            <person name="Chen C."/>
            <person name="Bauer D."/>
            <person name="Andreopoulos W."/>
            <person name="Pangilinan J."/>
            <person name="LaButti K."/>
            <person name="Riley R."/>
            <person name="Lipzen A."/>
            <person name="Clum A."/>
            <person name="Drula E."/>
            <person name="Henrissat B."/>
            <person name="Kohler A."/>
            <person name="Grigoriev I.V."/>
            <person name="Martin F.M."/>
            <person name="Hacquard S."/>
        </authorList>
    </citation>
    <scope>NUCLEOTIDE SEQUENCE</scope>
    <source>
        <strain evidence="3">MPI-CAGE-AT-0021</strain>
    </source>
</reference>
<evidence type="ECO:0000313" key="3">
    <source>
        <dbReference type="EMBL" id="KAH7127821.1"/>
    </source>
</evidence>